<dbReference type="Gene3D" id="3.30.70.150">
    <property type="entry name" value="RuBisCO large subunit, N-terminal domain"/>
    <property type="match status" value="1"/>
</dbReference>
<evidence type="ECO:0000259" key="1">
    <source>
        <dbReference type="Pfam" id="PF00016"/>
    </source>
</evidence>
<keyword evidence="4" id="KW-1185">Reference proteome</keyword>
<evidence type="ECO:0000313" key="4">
    <source>
        <dbReference type="Proteomes" id="UP000000674"/>
    </source>
</evidence>
<dbReference type="GO" id="GO:0015977">
    <property type="term" value="P:carbon fixation"/>
    <property type="evidence" value="ECO:0007669"/>
    <property type="project" value="InterPro"/>
</dbReference>
<dbReference type="KEGG" id="mtp:Mthe_1616"/>
<dbReference type="InterPro" id="IPR017443">
    <property type="entry name" value="RuBisCO_lsu_fd_N"/>
</dbReference>
<sequence>MMQRDVVARYRVETDLPMRKAAEAIAAEQSTGTWTEVRGAESDLAASVLSIDGNTVEIEFPVELFEPGNIPQYLSVIAGNLFGLEALKKVRLVDVDFPESLVRAHSGPKFGIEEARRIIDAYNRPLVGTIVKPKVGLNPSQTAEVAGAAVRGGLDLVKDDETLTDQKFCPMERRVEEVMAEFDRVESETGKKAFYAVNVTTGADTILERAERAIDRGANMLMVDVLTAGFSALEALARGVDLPIHVHRTMHGAMTRDRAHGISMLVIAKLVRMAGGTNLHTGSYVGKMASDIEENDQCRDALREDWYGLKRVFPVASGGIHPGKVAGNLDGYGIDCIVQAGGGVHGHPDGTTAGARAMVQAVEAWLSGIPVMEYAERHKELKRALERWGV</sequence>
<reference evidence="3 4" key="1">
    <citation type="submission" date="2006-10" db="EMBL/GenBank/DDBJ databases">
        <title>Complete sequence of Methanosaeta thermophila PT.</title>
        <authorList>
            <consortium name="US DOE Joint Genome Institute"/>
            <person name="Copeland A."/>
            <person name="Lucas S."/>
            <person name="Lapidus A."/>
            <person name="Barry K."/>
            <person name="Detter J.C."/>
            <person name="Glavina del Rio T."/>
            <person name="Hammon N."/>
            <person name="Israni S."/>
            <person name="Pitluck S."/>
            <person name="Chain P."/>
            <person name="Malfatti S."/>
            <person name="Shin M."/>
            <person name="Vergez L."/>
            <person name="Schmutz J."/>
            <person name="Larimer F."/>
            <person name="Land M."/>
            <person name="Hauser L."/>
            <person name="Kyrpides N."/>
            <person name="Kim E."/>
            <person name="Smith K.S."/>
            <person name="Ingram-Smith C."/>
            <person name="Richardson P."/>
        </authorList>
    </citation>
    <scope>NUCLEOTIDE SEQUENCE [LARGE SCALE GENOMIC DNA]</scope>
    <source>
        <strain evidence="4">DSM 6194 / JCM 14653 / NBRC 101360 / PT</strain>
    </source>
</reference>
<dbReference type="EMBL" id="CP000477">
    <property type="protein sequence ID" value="ABK15383.1"/>
    <property type="molecule type" value="Genomic_DNA"/>
</dbReference>
<accession>A0B9K9</accession>
<evidence type="ECO:0000313" key="3">
    <source>
        <dbReference type="EMBL" id="ABK15383.1"/>
    </source>
</evidence>
<dbReference type="InterPro" id="IPR000685">
    <property type="entry name" value="RuBisCO_lsu_C"/>
</dbReference>
<feature type="domain" description="Ribulose bisphosphate carboxylase large subunit ferrodoxin-like N-terminal" evidence="2">
    <location>
        <begin position="3"/>
        <end position="100"/>
    </location>
</feature>
<dbReference type="Gene3D" id="3.20.20.110">
    <property type="entry name" value="Ribulose bisphosphate carboxylase, large subunit, C-terminal domain"/>
    <property type="match status" value="1"/>
</dbReference>
<protein>
    <submittedName>
        <fullName evidence="3">Ribulose-1,5-bisphosphate carboxylase/oxygenase large subunit</fullName>
        <ecNumber evidence="3">4.1.1.39</ecNumber>
    </submittedName>
</protein>
<evidence type="ECO:0000259" key="2">
    <source>
        <dbReference type="Pfam" id="PF02788"/>
    </source>
</evidence>
<dbReference type="GO" id="GO:0016984">
    <property type="term" value="F:ribulose-bisphosphate carboxylase activity"/>
    <property type="evidence" value="ECO:0007669"/>
    <property type="project" value="UniProtKB-EC"/>
</dbReference>
<dbReference type="Pfam" id="PF00016">
    <property type="entry name" value="RuBisCO_large"/>
    <property type="match status" value="1"/>
</dbReference>
<dbReference type="AlphaFoldDB" id="A0B9K9"/>
<dbReference type="SUPFAM" id="SSF54966">
    <property type="entry name" value="RuBisCO, large subunit, small (N-terminal) domain"/>
    <property type="match status" value="1"/>
</dbReference>
<dbReference type="InterPro" id="IPR036422">
    <property type="entry name" value="RuBisCO_lsu_N_sf"/>
</dbReference>
<dbReference type="Proteomes" id="UP000000674">
    <property type="component" value="Chromosome"/>
</dbReference>
<name>A0B9K9_METTP</name>
<gene>
    <name evidence="3" type="ordered locus">Mthe_1616</name>
</gene>
<dbReference type="HOGENOM" id="CLU_031450_3_1_2"/>
<dbReference type="CDD" id="cd08148">
    <property type="entry name" value="RuBisCO_large"/>
    <property type="match status" value="1"/>
</dbReference>
<dbReference type="SUPFAM" id="SSF51649">
    <property type="entry name" value="RuBisCo, C-terminal domain"/>
    <property type="match status" value="1"/>
</dbReference>
<dbReference type="PANTHER" id="PTHR42704">
    <property type="entry name" value="RIBULOSE BISPHOSPHATE CARBOXYLASE"/>
    <property type="match status" value="1"/>
</dbReference>
<dbReference type="InterPro" id="IPR036376">
    <property type="entry name" value="RuBisCO_lsu_C_sf"/>
</dbReference>
<dbReference type="InterPro" id="IPR033966">
    <property type="entry name" value="RuBisCO"/>
</dbReference>
<dbReference type="SFLD" id="SFLDS00014">
    <property type="entry name" value="RuBisCO"/>
    <property type="match status" value="1"/>
</dbReference>
<dbReference type="PANTHER" id="PTHR42704:SF17">
    <property type="entry name" value="RIBULOSE BISPHOSPHATE CARBOXYLASE LARGE CHAIN"/>
    <property type="match status" value="1"/>
</dbReference>
<dbReference type="Pfam" id="PF02788">
    <property type="entry name" value="RuBisCO_large_N"/>
    <property type="match status" value="1"/>
</dbReference>
<dbReference type="STRING" id="349307.Mthe_1616"/>
<dbReference type="EC" id="4.1.1.39" evidence="3"/>
<proteinExistence type="predicted"/>
<dbReference type="SFLD" id="SFLDG00301">
    <property type="entry name" value="RuBisCO-like_proteins"/>
    <property type="match status" value="1"/>
</dbReference>
<organism evidence="3 4">
    <name type="scientific">Methanothrix thermoacetophila (strain DSM 6194 / JCM 14653 / NBRC 101360 / PT)</name>
    <name type="common">Methanosaeta thermophila</name>
    <dbReference type="NCBI Taxonomy" id="349307"/>
    <lineage>
        <taxon>Archaea</taxon>
        <taxon>Methanobacteriati</taxon>
        <taxon>Methanobacteriota</taxon>
        <taxon>Stenosarchaea group</taxon>
        <taxon>Methanomicrobia</taxon>
        <taxon>Methanotrichales</taxon>
        <taxon>Methanotrichaceae</taxon>
        <taxon>Methanothrix</taxon>
    </lineage>
</organism>
<dbReference type="GO" id="GO:0000287">
    <property type="term" value="F:magnesium ion binding"/>
    <property type="evidence" value="ECO:0007669"/>
    <property type="project" value="InterPro"/>
</dbReference>
<keyword evidence="3" id="KW-0456">Lyase</keyword>
<feature type="domain" description="Ribulose bisphosphate carboxylase large subunit C-terminal" evidence="1">
    <location>
        <begin position="111"/>
        <end position="388"/>
    </location>
</feature>